<accession>A0ABP7UVP2</accession>
<proteinExistence type="predicted"/>
<feature type="compositionally biased region" description="Basic and acidic residues" evidence="3">
    <location>
        <begin position="1"/>
        <end position="10"/>
    </location>
</feature>
<sequence>MPETQEDRPRTATNAPAGHRPRRPHRLFVVAAFVALAGCGLSALRGPAGAEEAASANRALVDTAATTEVIGDVGNALTRIFSYDPDDTPATERAAADALSGRAAHDYRRLFPQVRRQAPAQRLALRTRVVRAGLVSLTGDTARLLVFLDQVATRAGRPAASPAAAQLSVTAHRHNGQWRITEISSR</sequence>
<evidence type="ECO:0000256" key="3">
    <source>
        <dbReference type="SAM" id="MobiDB-lite"/>
    </source>
</evidence>
<reference evidence="6" key="1">
    <citation type="journal article" date="2019" name="Int. J. Syst. Evol. Microbiol.">
        <title>The Global Catalogue of Microorganisms (GCM) 10K type strain sequencing project: providing services to taxonomists for standard genome sequencing and annotation.</title>
        <authorList>
            <consortium name="The Broad Institute Genomics Platform"/>
            <consortium name="The Broad Institute Genome Sequencing Center for Infectious Disease"/>
            <person name="Wu L."/>
            <person name="Ma J."/>
        </authorList>
    </citation>
    <scope>NUCLEOTIDE SEQUENCE [LARGE SCALE GENOMIC DNA]</scope>
    <source>
        <strain evidence="6">JCM 16702</strain>
    </source>
</reference>
<feature type="region of interest" description="Disordered" evidence="3">
    <location>
        <begin position="1"/>
        <end position="21"/>
    </location>
</feature>
<keyword evidence="6" id="KW-1185">Reference proteome</keyword>
<evidence type="ECO:0000256" key="1">
    <source>
        <dbReference type="ARBA" id="ARBA00004370"/>
    </source>
</evidence>
<name>A0ABP7UVP2_9ACTN</name>
<dbReference type="Proteomes" id="UP001500683">
    <property type="component" value="Unassembled WGS sequence"/>
</dbReference>
<evidence type="ECO:0000256" key="4">
    <source>
        <dbReference type="SAM" id="Phobius"/>
    </source>
</evidence>
<dbReference type="PANTHER" id="PTHR37042">
    <property type="entry name" value="OUTER MEMBRANE PROTEIN RV1973"/>
    <property type="match status" value="1"/>
</dbReference>
<feature type="transmembrane region" description="Helical" evidence="4">
    <location>
        <begin position="27"/>
        <end position="44"/>
    </location>
</feature>
<organism evidence="5 6">
    <name type="scientific">Actinomadura miaoliensis</name>
    <dbReference type="NCBI Taxonomy" id="430685"/>
    <lineage>
        <taxon>Bacteria</taxon>
        <taxon>Bacillati</taxon>
        <taxon>Actinomycetota</taxon>
        <taxon>Actinomycetes</taxon>
        <taxon>Streptosporangiales</taxon>
        <taxon>Thermomonosporaceae</taxon>
        <taxon>Actinomadura</taxon>
    </lineage>
</organism>
<evidence type="ECO:0000256" key="2">
    <source>
        <dbReference type="ARBA" id="ARBA00023136"/>
    </source>
</evidence>
<dbReference type="PANTHER" id="PTHR37042:SF4">
    <property type="entry name" value="OUTER MEMBRANE PROTEIN RV1973"/>
    <property type="match status" value="1"/>
</dbReference>
<evidence type="ECO:0000313" key="5">
    <source>
        <dbReference type="EMBL" id="GAA4054095.1"/>
    </source>
</evidence>
<keyword evidence="2 4" id="KW-0472">Membrane</keyword>
<evidence type="ECO:0000313" key="6">
    <source>
        <dbReference type="Proteomes" id="UP001500683"/>
    </source>
</evidence>
<comment type="subcellular location">
    <subcellularLocation>
        <location evidence="1">Membrane</location>
    </subcellularLocation>
</comment>
<keyword evidence="4" id="KW-1133">Transmembrane helix</keyword>
<dbReference type="RefSeq" id="WP_344939114.1">
    <property type="nucleotide sequence ID" value="NZ_BAAAZG010000001.1"/>
</dbReference>
<dbReference type="EMBL" id="BAAAZG010000001">
    <property type="protein sequence ID" value="GAA4054095.1"/>
    <property type="molecule type" value="Genomic_DNA"/>
</dbReference>
<gene>
    <name evidence="5" type="ORF">GCM10022214_00910</name>
</gene>
<keyword evidence="4" id="KW-0812">Transmembrane</keyword>
<protein>
    <submittedName>
        <fullName evidence="5">Nuclear transport factor 2 family protein</fullName>
    </submittedName>
</protein>
<comment type="caution">
    <text evidence="5">The sequence shown here is derived from an EMBL/GenBank/DDBJ whole genome shotgun (WGS) entry which is preliminary data.</text>
</comment>